<protein>
    <submittedName>
        <fullName evidence="2">Uncharacterized protein</fullName>
    </submittedName>
</protein>
<evidence type="ECO:0000256" key="1">
    <source>
        <dbReference type="SAM" id="MobiDB-lite"/>
    </source>
</evidence>
<dbReference type="Proteomes" id="UP001232992">
    <property type="component" value="Unassembled WGS sequence"/>
</dbReference>
<feature type="compositionally biased region" description="Polar residues" evidence="1">
    <location>
        <begin position="28"/>
        <end position="43"/>
    </location>
</feature>
<comment type="caution">
    <text evidence="2">The sequence shown here is derived from an EMBL/GenBank/DDBJ whole genome shotgun (WGS) entry which is preliminary data.</text>
</comment>
<proteinExistence type="predicted"/>
<keyword evidence="3" id="KW-1185">Reference proteome</keyword>
<dbReference type="RefSeq" id="WP_283757391.1">
    <property type="nucleotide sequence ID" value="NZ_JAQOSQ010000004.1"/>
</dbReference>
<evidence type="ECO:0000313" key="3">
    <source>
        <dbReference type="Proteomes" id="UP001232992"/>
    </source>
</evidence>
<gene>
    <name evidence="2" type="ORF">PMH09_05970</name>
</gene>
<accession>A0ABT7BWT8</accession>
<feature type="region of interest" description="Disordered" evidence="1">
    <location>
        <begin position="1"/>
        <end position="43"/>
    </location>
</feature>
<organism evidence="2 3">
    <name type="scientific">Roseofilum casamattae BLCC-M143</name>
    <dbReference type="NCBI Taxonomy" id="3022442"/>
    <lineage>
        <taxon>Bacteria</taxon>
        <taxon>Bacillati</taxon>
        <taxon>Cyanobacteriota</taxon>
        <taxon>Cyanophyceae</taxon>
        <taxon>Desertifilales</taxon>
        <taxon>Desertifilaceae</taxon>
        <taxon>Roseofilum</taxon>
        <taxon>Roseofilum casamattae</taxon>
    </lineage>
</organism>
<dbReference type="EMBL" id="JAQOSQ010000004">
    <property type="protein sequence ID" value="MDJ1182738.1"/>
    <property type="molecule type" value="Genomic_DNA"/>
</dbReference>
<name>A0ABT7BWT8_9CYAN</name>
<sequence>MTILSKSEPFQRKDSIRSPGNVGEAIGSGQTFPEANSNQPSHA</sequence>
<reference evidence="2 3" key="1">
    <citation type="submission" date="2023-01" db="EMBL/GenBank/DDBJ databases">
        <title>Novel diversity within Roseofilum (Cyanobacteria; Desertifilaceae) from marine benthic mats with descriptions of four novel species.</title>
        <authorList>
            <person name="Wang Y."/>
            <person name="Berthold D.E."/>
            <person name="Hu J."/>
            <person name="Lefler F.W."/>
            <person name="Laughinghouse H.D. IV."/>
        </authorList>
    </citation>
    <scope>NUCLEOTIDE SEQUENCE [LARGE SCALE GENOMIC DNA]</scope>
    <source>
        <strain evidence="2 3">BLCC-M143</strain>
    </source>
</reference>
<evidence type="ECO:0000313" key="2">
    <source>
        <dbReference type="EMBL" id="MDJ1182738.1"/>
    </source>
</evidence>